<dbReference type="InterPro" id="IPR001851">
    <property type="entry name" value="ABC_transp_permease"/>
</dbReference>
<comment type="caution">
    <text evidence="10">The sequence shown here is derived from an EMBL/GenBank/DDBJ whole genome shotgun (WGS) entry which is preliminary data.</text>
</comment>
<evidence type="ECO:0000256" key="3">
    <source>
        <dbReference type="ARBA" id="ARBA00022475"/>
    </source>
</evidence>
<feature type="non-terminal residue" evidence="10">
    <location>
        <position position="154"/>
    </location>
</feature>
<feature type="non-terminal residue" evidence="10">
    <location>
        <position position="1"/>
    </location>
</feature>
<accession>A0A2N8TAK1</accession>
<organism evidence="10 11">
    <name type="scientific">Streptomyces cahuitamycinicus</name>
    <dbReference type="NCBI Taxonomy" id="2070367"/>
    <lineage>
        <taxon>Bacteria</taxon>
        <taxon>Bacillati</taxon>
        <taxon>Actinomycetota</taxon>
        <taxon>Actinomycetes</taxon>
        <taxon>Kitasatosporales</taxon>
        <taxon>Streptomycetaceae</taxon>
        <taxon>Streptomyces</taxon>
    </lineage>
</organism>
<evidence type="ECO:0000313" key="10">
    <source>
        <dbReference type="EMBL" id="PNG16059.1"/>
    </source>
</evidence>
<evidence type="ECO:0000256" key="7">
    <source>
        <dbReference type="ARBA" id="ARBA00023136"/>
    </source>
</evidence>
<feature type="transmembrane region" description="Helical" evidence="9">
    <location>
        <begin position="119"/>
        <end position="139"/>
    </location>
</feature>
<evidence type="ECO:0000256" key="6">
    <source>
        <dbReference type="ARBA" id="ARBA00022989"/>
    </source>
</evidence>
<keyword evidence="6 9" id="KW-1133">Transmembrane helix</keyword>
<dbReference type="GO" id="GO:0006865">
    <property type="term" value="P:amino acid transport"/>
    <property type="evidence" value="ECO:0007669"/>
    <property type="project" value="UniProtKB-KW"/>
</dbReference>
<protein>
    <submittedName>
        <fullName evidence="10">ABC transporter permease</fullName>
    </submittedName>
</protein>
<comment type="subcellular location">
    <subcellularLocation>
        <location evidence="1">Cell membrane</location>
        <topology evidence="1">Multi-pass membrane protein</topology>
    </subcellularLocation>
</comment>
<dbReference type="AlphaFoldDB" id="A0A2N8TAK1"/>
<feature type="transmembrane region" description="Helical" evidence="9">
    <location>
        <begin position="90"/>
        <end position="107"/>
    </location>
</feature>
<dbReference type="InterPro" id="IPR052157">
    <property type="entry name" value="BCAA_transport_permease"/>
</dbReference>
<name>A0A2N8TAK1_9ACTN</name>
<keyword evidence="3" id="KW-1003">Cell membrane</keyword>
<keyword evidence="7 9" id="KW-0472">Membrane</keyword>
<gene>
    <name evidence="10" type="ORF">C1J00_44130</name>
</gene>
<dbReference type="PANTHER" id="PTHR11795:SF445">
    <property type="entry name" value="AMINO ACID ABC TRANSPORTER PERMEASE PROTEIN"/>
    <property type="match status" value="1"/>
</dbReference>
<dbReference type="GO" id="GO:0005886">
    <property type="term" value="C:plasma membrane"/>
    <property type="evidence" value="ECO:0007669"/>
    <property type="project" value="UniProtKB-SubCell"/>
</dbReference>
<dbReference type="EMBL" id="POUC01000972">
    <property type="protein sequence ID" value="PNG16059.1"/>
    <property type="molecule type" value="Genomic_DNA"/>
</dbReference>
<evidence type="ECO:0000256" key="9">
    <source>
        <dbReference type="SAM" id="Phobius"/>
    </source>
</evidence>
<evidence type="ECO:0000256" key="4">
    <source>
        <dbReference type="ARBA" id="ARBA00022692"/>
    </source>
</evidence>
<evidence type="ECO:0000256" key="1">
    <source>
        <dbReference type="ARBA" id="ARBA00004651"/>
    </source>
</evidence>
<reference evidence="10 11" key="1">
    <citation type="submission" date="2018-01" db="EMBL/GenBank/DDBJ databases">
        <title>Draft genome sequence of Streptomyces sp. 13K301.</title>
        <authorList>
            <person name="Sahin N."/>
            <person name="Saygin H."/>
            <person name="Ay H."/>
        </authorList>
    </citation>
    <scope>NUCLEOTIDE SEQUENCE [LARGE SCALE GENOMIC DNA]</scope>
    <source>
        <strain evidence="10 11">13K301</strain>
    </source>
</reference>
<proteinExistence type="inferred from homology"/>
<keyword evidence="5" id="KW-0029">Amino-acid transport</keyword>
<feature type="transmembrane region" description="Helical" evidence="9">
    <location>
        <begin position="43"/>
        <end position="63"/>
    </location>
</feature>
<keyword evidence="2" id="KW-0813">Transport</keyword>
<keyword evidence="4 9" id="KW-0812">Transmembrane</keyword>
<keyword evidence="11" id="KW-1185">Reference proteome</keyword>
<evidence type="ECO:0000256" key="2">
    <source>
        <dbReference type="ARBA" id="ARBA00022448"/>
    </source>
</evidence>
<dbReference type="Pfam" id="PF02653">
    <property type="entry name" value="BPD_transp_2"/>
    <property type="match status" value="1"/>
</dbReference>
<comment type="similarity">
    <text evidence="8">Belongs to the binding-protein-dependent transport system permease family. LivHM subfamily.</text>
</comment>
<sequence length="154" mass="15869">VLVLAAGVAAVVRRTRFGRELRAVVDDRRLAVLGGVDADRVAATGWAFGSFTAGLTGVLLAPYVRLDPYGLSLLVMEVVAVAVAARMRSLPVAVVVALGVGVAQSQLTRLHPSGWAEPLLQAVGTNLFVVALLVAALVLPGTGQRDALPHTATA</sequence>
<dbReference type="Proteomes" id="UP000235943">
    <property type="component" value="Unassembled WGS sequence"/>
</dbReference>
<dbReference type="PANTHER" id="PTHR11795">
    <property type="entry name" value="BRANCHED-CHAIN AMINO ACID TRANSPORT SYSTEM PERMEASE PROTEIN LIVH"/>
    <property type="match status" value="1"/>
</dbReference>
<dbReference type="GO" id="GO:0022857">
    <property type="term" value="F:transmembrane transporter activity"/>
    <property type="evidence" value="ECO:0007669"/>
    <property type="project" value="InterPro"/>
</dbReference>
<evidence type="ECO:0000313" key="11">
    <source>
        <dbReference type="Proteomes" id="UP000235943"/>
    </source>
</evidence>
<evidence type="ECO:0000256" key="5">
    <source>
        <dbReference type="ARBA" id="ARBA00022970"/>
    </source>
</evidence>
<evidence type="ECO:0000256" key="8">
    <source>
        <dbReference type="ARBA" id="ARBA00037998"/>
    </source>
</evidence>